<dbReference type="OrthoDB" id="9809356at2"/>
<keyword evidence="6 11" id="KW-0547">Nucleotide-binding</keyword>
<organism evidence="14 15">
    <name type="scientific">Sporobacter termitidis DSM 10068</name>
    <dbReference type="NCBI Taxonomy" id="1123282"/>
    <lineage>
        <taxon>Bacteria</taxon>
        <taxon>Bacillati</taxon>
        <taxon>Bacillota</taxon>
        <taxon>Clostridia</taxon>
        <taxon>Eubacteriales</taxon>
        <taxon>Oscillospiraceae</taxon>
        <taxon>Sporobacter</taxon>
    </lineage>
</organism>
<dbReference type="GO" id="GO:0008841">
    <property type="term" value="F:dihydrofolate synthase activity"/>
    <property type="evidence" value="ECO:0007669"/>
    <property type="project" value="TreeGrafter"/>
</dbReference>
<dbReference type="PIRSF" id="PIRSF001563">
    <property type="entry name" value="Folylpolyglu_synth"/>
    <property type="match status" value="1"/>
</dbReference>
<dbReference type="Gene3D" id="3.90.190.20">
    <property type="entry name" value="Mur ligase, C-terminal domain"/>
    <property type="match status" value="1"/>
</dbReference>
<evidence type="ECO:0000259" key="12">
    <source>
        <dbReference type="Pfam" id="PF02875"/>
    </source>
</evidence>
<comment type="similarity">
    <text evidence="2 11">Belongs to the folylpolyglutamate synthase family.</text>
</comment>
<dbReference type="Pfam" id="PF08245">
    <property type="entry name" value="Mur_ligase_M"/>
    <property type="match status" value="1"/>
</dbReference>
<dbReference type="SUPFAM" id="SSF53244">
    <property type="entry name" value="MurD-like peptide ligases, peptide-binding domain"/>
    <property type="match status" value="1"/>
</dbReference>
<sequence length="424" mass="46046">MGYEETLKYIHNVKWQGSKPGLERTKELLAKLGNPERALKFVHVAGTNGKGSTAAMIASVLQKAGYRTGLYTSPYILRFNERMQVNGEHIPDSDLEKLTDEIRPFADAMQDPPTEFELITALAMKYFLYQKCDIVVLEVGMGGELDSTNVIDTPEVAVITAIGLDHMAELGSTLAAIASAKAGIIKAGGDVVIYGGEKDVEDVFEKKCAASHARLYRTDYGRLTIHGFDLDAVNFDFLPYKSIRLPLVGTYQPNNAALAVTALEVLRNKGYRITDGNIIDGLNHVYWPGRFEVLRRSPVFILDGAHNPHGIAATSESLKRHFGGRKLVFLIGVMADKDVGSMVTFITPLAKAFVTVTPHNPRAMQAEKLAELLTAYGLPVKACSTIEDGVAEAISAAGEDGVVVALGSLYFSGDIREAVNALKK</sequence>
<dbReference type="InterPro" id="IPR036565">
    <property type="entry name" value="Mur-like_cat_sf"/>
</dbReference>
<dbReference type="AlphaFoldDB" id="A0A1M5TQC9"/>
<evidence type="ECO:0000256" key="3">
    <source>
        <dbReference type="ARBA" id="ARBA00013025"/>
    </source>
</evidence>
<keyword evidence="15" id="KW-1185">Reference proteome</keyword>
<dbReference type="PANTHER" id="PTHR11136:SF0">
    <property type="entry name" value="DIHYDROFOLATE SYNTHETASE-RELATED"/>
    <property type="match status" value="1"/>
</dbReference>
<dbReference type="GO" id="GO:0005737">
    <property type="term" value="C:cytoplasm"/>
    <property type="evidence" value="ECO:0007669"/>
    <property type="project" value="TreeGrafter"/>
</dbReference>
<dbReference type="GO" id="GO:0046872">
    <property type="term" value="F:metal ion binding"/>
    <property type="evidence" value="ECO:0007669"/>
    <property type="project" value="UniProtKB-KW"/>
</dbReference>
<evidence type="ECO:0000256" key="6">
    <source>
        <dbReference type="ARBA" id="ARBA00022741"/>
    </source>
</evidence>
<feature type="domain" description="Mur ligase C-terminal" evidence="12">
    <location>
        <begin position="289"/>
        <end position="408"/>
    </location>
</feature>
<dbReference type="STRING" id="1123282.SAMN02745823_00189"/>
<evidence type="ECO:0000313" key="14">
    <source>
        <dbReference type="EMBL" id="SHH52909.1"/>
    </source>
</evidence>
<dbReference type="RefSeq" id="WP_073075766.1">
    <property type="nucleotide sequence ID" value="NZ_FQXV01000001.1"/>
</dbReference>
<name>A0A1M5TQC9_9FIRM</name>
<dbReference type="Gene3D" id="3.40.1190.10">
    <property type="entry name" value="Mur-like, catalytic domain"/>
    <property type="match status" value="1"/>
</dbReference>
<keyword evidence="7 11" id="KW-0067">ATP-binding</keyword>
<dbReference type="GO" id="GO:0004326">
    <property type="term" value="F:tetrahydrofolylpolyglutamate synthase activity"/>
    <property type="evidence" value="ECO:0007669"/>
    <property type="project" value="UniProtKB-EC"/>
</dbReference>
<evidence type="ECO:0000256" key="4">
    <source>
        <dbReference type="ARBA" id="ARBA00022598"/>
    </source>
</evidence>
<accession>A0A1M5TQC9</accession>
<dbReference type="GO" id="GO:0005524">
    <property type="term" value="F:ATP binding"/>
    <property type="evidence" value="ECO:0007669"/>
    <property type="project" value="UniProtKB-KW"/>
</dbReference>
<dbReference type="SUPFAM" id="SSF53623">
    <property type="entry name" value="MurD-like peptide ligases, catalytic domain"/>
    <property type="match status" value="1"/>
</dbReference>
<dbReference type="InterPro" id="IPR004101">
    <property type="entry name" value="Mur_ligase_C"/>
</dbReference>
<dbReference type="Proteomes" id="UP000183995">
    <property type="component" value="Unassembled WGS sequence"/>
</dbReference>
<evidence type="ECO:0000256" key="7">
    <source>
        <dbReference type="ARBA" id="ARBA00022840"/>
    </source>
</evidence>
<evidence type="ECO:0000256" key="5">
    <source>
        <dbReference type="ARBA" id="ARBA00022723"/>
    </source>
</evidence>
<dbReference type="PANTHER" id="PTHR11136">
    <property type="entry name" value="FOLYLPOLYGLUTAMATE SYNTHASE-RELATED"/>
    <property type="match status" value="1"/>
</dbReference>
<evidence type="ECO:0000256" key="11">
    <source>
        <dbReference type="PIRNR" id="PIRNR001563"/>
    </source>
</evidence>
<dbReference type="FunFam" id="3.40.1190.10:FF:000011">
    <property type="entry name" value="Folylpolyglutamate synthase/dihydrofolate synthase"/>
    <property type="match status" value="1"/>
</dbReference>
<dbReference type="NCBIfam" id="TIGR01499">
    <property type="entry name" value="folC"/>
    <property type="match status" value="1"/>
</dbReference>
<evidence type="ECO:0000256" key="10">
    <source>
        <dbReference type="ARBA" id="ARBA00047493"/>
    </source>
</evidence>
<dbReference type="PROSITE" id="PS01012">
    <property type="entry name" value="FOLYLPOLYGLU_SYNT_2"/>
    <property type="match status" value="1"/>
</dbReference>
<reference evidence="14 15" key="1">
    <citation type="submission" date="2016-11" db="EMBL/GenBank/DDBJ databases">
        <authorList>
            <person name="Jaros S."/>
            <person name="Januszkiewicz K."/>
            <person name="Wedrychowicz H."/>
        </authorList>
    </citation>
    <scope>NUCLEOTIDE SEQUENCE [LARGE SCALE GENOMIC DNA]</scope>
    <source>
        <strain evidence="14 15">DSM 10068</strain>
    </source>
</reference>
<dbReference type="InterPro" id="IPR018109">
    <property type="entry name" value="Folylpolyglutamate_synth_CS"/>
</dbReference>
<dbReference type="Pfam" id="PF02875">
    <property type="entry name" value="Mur_ligase_C"/>
    <property type="match status" value="1"/>
</dbReference>
<protein>
    <recommendedName>
        <fullName evidence="3">tetrahydrofolate synthase</fullName>
        <ecNumber evidence="3">6.3.2.17</ecNumber>
    </recommendedName>
    <alternativeName>
        <fullName evidence="9">Tetrahydrofolylpolyglutamate synthase</fullName>
    </alternativeName>
</protein>
<comment type="cofactor">
    <cofactor evidence="1">
        <name>Mg(2+)</name>
        <dbReference type="ChEBI" id="CHEBI:18420"/>
    </cofactor>
</comment>
<dbReference type="InterPro" id="IPR013221">
    <property type="entry name" value="Mur_ligase_cen"/>
</dbReference>
<dbReference type="EMBL" id="FQXV01000001">
    <property type="protein sequence ID" value="SHH52909.1"/>
    <property type="molecule type" value="Genomic_DNA"/>
</dbReference>
<evidence type="ECO:0000256" key="1">
    <source>
        <dbReference type="ARBA" id="ARBA00001946"/>
    </source>
</evidence>
<dbReference type="EC" id="6.3.2.17" evidence="3"/>
<evidence type="ECO:0000259" key="13">
    <source>
        <dbReference type="Pfam" id="PF08245"/>
    </source>
</evidence>
<evidence type="ECO:0000256" key="2">
    <source>
        <dbReference type="ARBA" id="ARBA00008276"/>
    </source>
</evidence>
<evidence type="ECO:0000313" key="15">
    <source>
        <dbReference type="Proteomes" id="UP000183995"/>
    </source>
</evidence>
<keyword evidence="5" id="KW-0479">Metal-binding</keyword>
<dbReference type="PROSITE" id="PS01011">
    <property type="entry name" value="FOLYLPOLYGLU_SYNT_1"/>
    <property type="match status" value="1"/>
</dbReference>
<dbReference type="InterPro" id="IPR001645">
    <property type="entry name" value="Folylpolyglutamate_synth"/>
</dbReference>
<evidence type="ECO:0000256" key="8">
    <source>
        <dbReference type="ARBA" id="ARBA00022842"/>
    </source>
</evidence>
<keyword evidence="4 11" id="KW-0436">Ligase</keyword>
<gene>
    <name evidence="14" type="ORF">SAMN02745823_00189</name>
</gene>
<keyword evidence="8" id="KW-0460">Magnesium</keyword>
<dbReference type="InterPro" id="IPR036615">
    <property type="entry name" value="Mur_ligase_C_dom_sf"/>
</dbReference>
<comment type="catalytic activity">
    <reaction evidence="10">
        <text>(6S)-5,6,7,8-tetrahydrofolyl-(gamma-L-Glu)(n) + L-glutamate + ATP = (6S)-5,6,7,8-tetrahydrofolyl-(gamma-L-Glu)(n+1) + ADP + phosphate + H(+)</text>
        <dbReference type="Rhea" id="RHEA:10580"/>
        <dbReference type="Rhea" id="RHEA-COMP:14738"/>
        <dbReference type="Rhea" id="RHEA-COMP:14740"/>
        <dbReference type="ChEBI" id="CHEBI:15378"/>
        <dbReference type="ChEBI" id="CHEBI:29985"/>
        <dbReference type="ChEBI" id="CHEBI:30616"/>
        <dbReference type="ChEBI" id="CHEBI:43474"/>
        <dbReference type="ChEBI" id="CHEBI:141005"/>
        <dbReference type="ChEBI" id="CHEBI:456216"/>
        <dbReference type="EC" id="6.3.2.17"/>
    </reaction>
</comment>
<evidence type="ECO:0000256" key="9">
    <source>
        <dbReference type="ARBA" id="ARBA00030592"/>
    </source>
</evidence>
<feature type="domain" description="Mur ligase central" evidence="13">
    <location>
        <begin position="44"/>
        <end position="262"/>
    </location>
</feature>
<proteinExistence type="inferred from homology"/>